<evidence type="ECO:0000256" key="7">
    <source>
        <dbReference type="ARBA" id="ARBA00022842"/>
    </source>
</evidence>
<keyword evidence="7" id="KW-0460">Magnesium</keyword>
<evidence type="ECO:0000256" key="6">
    <source>
        <dbReference type="ARBA" id="ARBA00022777"/>
    </source>
</evidence>
<dbReference type="EMBL" id="BART01007264">
    <property type="protein sequence ID" value="GAG55475.1"/>
    <property type="molecule type" value="Genomic_DNA"/>
</dbReference>
<protein>
    <recommendedName>
        <fullName evidence="9">Phosphofructokinase domain-containing protein</fullName>
    </recommendedName>
</protein>
<dbReference type="AlphaFoldDB" id="X0YHX3"/>
<evidence type="ECO:0000313" key="10">
    <source>
        <dbReference type="EMBL" id="GAG55475.1"/>
    </source>
</evidence>
<accession>X0YHX3</accession>
<dbReference type="GO" id="GO:0003872">
    <property type="term" value="F:6-phosphofructokinase activity"/>
    <property type="evidence" value="ECO:0007669"/>
    <property type="project" value="InterPro"/>
</dbReference>
<reference evidence="10" key="1">
    <citation type="journal article" date="2014" name="Front. Microbiol.">
        <title>High frequency of phylogenetically diverse reductive dehalogenase-homologous genes in deep subseafloor sedimentary metagenomes.</title>
        <authorList>
            <person name="Kawai M."/>
            <person name="Futagami T."/>
            <person name="Toyoda A."/>
            <person name="Takaki Y."/>
            <person name="Nishi S."/>
            <person name="Hori S."/>
            <person name="Arai W."/>
            <person name="Tsubouchi T."/>
            <person name="Morono Y."/>
            <person name="Uchiyama I."/>
            <person name="Ito T."/>
            <person name="Fujiyama A."/>
            <person name="Inagaki F."/>
            <person name="Takami H."/>
        </authorList>
    </citation>
    <scope>NUCLEOTIDE SEQUENCE</scope>
    <source>
        <strain evidence="10">Expedition CK06-06</strain>
    </source>
</reference>
<dbReference type="PANTHER" id="PTHR13697:SF52">
    <property type="entry name" value="ATP-DEPENDENT 6-PHOSPHOFRUCTOKINASE 3"/>
    <property type="match status" value="1"/>
</dbReference>
<keyword evidence="4" id="KW-0808">Transferase</keyword>
<dbReference type="GO" id="GO:0061621">
    <property type="term" value="P:canonical glycolysis"/>
    <property type="evidence" value="ECO:0007669"/>
    <property type="project" value="TreeGrafter"/>
</dbReference>
<dbReference type="GO" id="GO:0005524">
    <property type="term" value="F:ATP binding"/>
    <property type="evidence" value="ECO:0007669"/>
    <property type="project" value="TreeGrafter"/>
</dbReference>
<evidence type="ECO:0000256" key="1">
    <source>
        <dbReference type="ARBA" id="ARBA00001946"/>
    </source>
</evidence>
<dbReference type="GO" id="GO:0016208">
    <property type="term" value="F:AMP binding"/>
    <property type="evidence" value="ECO:0007669"/>
    <property type="project" value="TreeGrafter"/>
</dbReference>
<organism evidence="10">
    <name type="scientific">marine sediment metagenome</name>
    <dbReference type="NCBI Taxonomy" id="412755"/>
    <lineage>
        <taxon>unclassified sequences</taxon>
        <taxon>metagenomes</taxon>
        <taxon>ecological metagenomes</taxon>
    </lineage>
</organism>
<dbReference type="UniPathway" id="UPA00109">
    <property type="reaction ID" value="UER00182"/>
</dbReference>
<proteinExistence type="predicted"/>
<keyword evidence="8" id="KW-0324">Glycolysis</keyword>
<gene>
    <name evidence="10" type="ORF">S01H4_16557</name>
</gene>
<keyword evidence="5" id="KW-0479">Metal-binding</keyword>
<dbReference type="GO" id="GO:0005945">
    <property type="term" value="C:6-phosphofructokinase complex"/>
    <property type="evidence" value="ECO:0007669"/>
    <property type="project" value="TreeGrafter"/>
</dbReference>
<dbReference type="InterPro" id="IPR035966">
    <property type="entry name" value="PKF_sf"/>
</dbReference>
<dbReference type="InterPro" id="IPR000023">
    <property type="entry name" value="Phosphofructokinase_dom"/>
</dbReference>
<name>X0YHX3_9ZZZZ</name>
<dbReference type="GO" id="GO:0046872">
    <property type="term" value="F:metal ion binding"/>
    <property type="evidence" value="ECO:0007669"/>
    <property type="project" value="UniProtKB-KW"/>
</dbReference>
<dbReference type="InterPro" id="IPR022953">
    <property type="entry name" value="ATP_PFK"/>
</dbReference>
<dbReference type="GO" id="GO:0048029">
    <property type="term" value="F:monosaccharide binding"/>
    <property type="evidence" value="ECO:0007669"/>
    <property type="project" value="TreeGrafter"/>
</dbReference>
<keyword evidence="6" id="KW-0418">Kinase</keyword>
<sequence>MNGVFNSAKIYFFSSQIGILTGGGDVPGLNPCIKAVVRRAQELGWEVVGFRRGWAGPLNFNPDDDAQSRQEWLMPLGPNAVRGIDRTGGTILHSSRTNPANVRAKDMPVFLKDAYPAPADDSGVDCTPHVLKVFEHLGLDALIPIGGDDTLSYGARLHTEGFKVMSIPKTMDNDVYGTDYCIGFSTAVSRSVELINALRTPTGSHERIGVIELFGRNSGETALISGYLADAHRVLISEVPFDGTRVAELIAKDRRDNPARYAMLVVSEGAIRLGGDVVETGETDAYGHRKLGGVGEMISADIKRITGIGTINQSLAYLMRAGAPDALDLMVANSYGTMAVQQLYEGKSGLMMALYDGKYITVPGDKCIQGEKRVDVTALYDTEAFRPRIATVKDKPMFMY</sequence>
<evidence type="ECO:0000256" key="8">
    <source>
        <dbReference type="ARBA" id="ARBA00023152"/>
    </source>
</evidence>
<feature type="domain" description="Phosphofructokinase" evidence="9">
    <location>
        <begin position="16"/>
        <end position="342"/>
    </location>
</feature>
<dbReference type="Gene3D" id="3.40.50.460">
    <property type="entry name" value="Phosphofructokinase domain"/>
    <property type="match status" value="1"/>
</dbReference>
<evidence type="ECO:0000256" key="2">
    <source>
        <dbReference type="ARBA" id="ARBA00004679"/>
    </source>
</evidence>
<evidence type="ECO:0000259" key="9">
    <source>
        <dbReference type="Pfam" id="PF00365"/>
    </source>
</evidence>
<dbReference type="GO" id="GO:0030388">
    <property type="term" value="P:fructose 1,6-bisphosphate metabolic process"/>
    <property type="evidence" value="ECO:0007669"/>
    <property type="project" value="TreeGrafter"/>
</dbReference>
<dbReference type="PRINTS" id="PR00476">
    <property type="entry name" value="PHFRCTKINASE"/>
</dbReference>
<keyword evidence="3" id="KW-0963">Cytoplasm</keyword>
<dbReference type="GO" id="GO:0042802">
    <property type="term" value="F:identical protein binding"/>
    <property type="evidence" value="ECO:0007669"/>
    <property type="project" value="TreeGrafter"/>
</dbReference>
<dbReference type="SUPFAM" id="SSF53784">
    <property type="entry name" value="Phosphofructokinase"/>
    <property type="match status" value="1"/>
</dbReference>
<dbReference type="Pfam" id="PF00365">
    <property type="entry name" value="PFK"/>
    <property type="match status" value="1"/>
</dbReference>
<evidence type="ECO:0000256" key="5">
    <source>
        <dbReference type="ARBA" id="ARBA00022723"/>
    </source>
</evidence>
<comment type="cofactor">
    <cofactor evidence="1">
        <name>Mg(2+)</name>
        <dbReference type="ChEBI" id="CHEBI:18420"/>
    </cofactor>
</comment>
<comment type="pathway">
    <text evidence="2">Carbohydrate degradation; glycolysis; D-glyceraldehyde 3-phosphate and glycerone phosphate from D-glucose: step 3/4.</text>
</comment>
<dbReference type="PANTHER" id="PTHR13697">
    <property type="entry name" value="PHOSPHOFRUCTOKINASE"/>
    <property type="match status" value="1"/>
</dbReference>
<comment type="caution">
    <text evidence="10">The sequence shown here is derived from an EMBL/GenBank/DDBJ whole genome shotgun (WGS) entry which is preliminary data.</text>
</comment>
<dbReference type="GO" id="GO:0070095">
    <property type="term" value="F:fructose-6-phosphate binding"/>
    <property type="evidence" value="ECO:0007669"/>
    <property type="project" value="TreeGrafter"/>
</dbReference>
<dbReference type="GO" id="GO:0006002">
    <property type="term" value="P:fructose 6-phosphate metabolic process"/>
    <property type="evidence" value="ECO:0007669"/>
    <property type="project" value="InterPro"/>
</dbReference>
<dbReference type="Gene3D" id="3.40.50.450">
    <property type="match status" value="1"/>
</dbReference>
<evidence type="ECO:0000256" key="4">
    <source>
        <dbReference type="ARBA" id="ARBA00022679"/>
    </source>
</evidence>
<evidence type="ECO:0000256" key="3">
    <source>
        <dbReference type="ARBA" id="ARBA00022490"/>
    </source>
</evidence>